<dbReference type="GO" id="GO:0004190">
    <property type="term" value="F:aspartic-type endopeptidase activity"/>
    <property type="evidence" value="ECO:0007669"/>
    <property type="project" value="InterPro"/>
</dbReference>
<keyword evidence="1" id="KW-0472">Membrane</keyword>
<protein>
    <submittedName>
        <fullName evidence="3">A24 family peptidase</fullName>
    </submittedName>
</protein>
<proteinExistence type="predicted"/>
<keyword evidence="1" id="KW-1133">Transmembrane helix</keyword>
<dbReference type="EMBL" id="JANGBO010000003">
    <property type="protein sequence ID" value="MCQ5061314.1"/>
    <property type="molecule type" value="Genomic_DNA"/>
</dbReference>
<evidence type="ECO:0000256" key="1">
    <source>
        <dbReference type="SAM" id="Phobius"/>
    </source>
</evidence>
<dbReference type="Pfam" id="PF01478">
    <property type="entry name" value="Peptidase_A24"/>
    <property type="match status" value="1"/>
</dbReference>
<feature type="transmembrane region" description="Helical" evidence="1">
    <location>
        <begin position="139"/>
        <end position="159"/>
    </location>
</feature>
<dbReference type="RefSeq" id="WP_117347415.1">
    <property type="nucleotide sequence ID" value="NZ_JAJDKX010000010.1"/>
</dbReference>
<dbReference type="Proteomes" id="UP001204814">
    <property type="component" value="Unassembled WGS sequence"/>
</dbReference>
<dbReference type="InterPro" id="IPR000045">
    <property type="entry name" value="Prepilin_IV_endopep_pep"/>
</dbReference>
<feature type="transmembrane region" description="Helical" evidence="1">
    <location>
        <begin position="165"/>
        <end position="184"/>
    </location>
</feature>
<evidence type="ECO:0000313" key="4">
    <source>
        <dbReference type="Proteomes" id="UP001204814"/>
    </source>
</evidence>
<comment type="caution">
    <text evidence="3">The sequence shown here is derived from an EMBL/GenBank/DDBJ whole genome shotgun (WGS) entry which is preliminary data.</text>
</comment>
<reference evidence="3" key="1">
    <citation type="submission" date="2022-06" db="EMBL/GenBank/DDBJ databases">
        <title>Isolation of gut microbiota from human fecal samples.</title>
        <authorList>
            <person name="Pamer E.G."/>
            <person name="Barat B."/>
            <person name="Waligurski E."/>
            <person name="Medina S."/>
            <person name="Paddock L."/>
            <person name="Mostad J."/>
        </authorList>
    </citation>
    <scope>NUCLEOTIDE SEQUENCE</scope>
    <source>
        <strain evidence="3">DFI.6.24</strain>
    </source>
</reference>
<feature type="transmembrane region" description="Helical" evidence="1">
    <location>
        <begin position="309"/>
        <end position="328"/>
    </location>
</feature>
<feature type="transmembrane region" description="Helical" evidence="1">
    <location>
        <begin position="40"/>
        <end position="63"/>
    </location>
</feature>
<keyword evidence="1" id="KW-0812">Transmembrane</keyword>
<dbReference type="Gene3D" id="1.20.120.1220">
    <property type="match status" value="1"/>
</dbReference>
<dbReference type="GO" id="GO:0016020">
    <property type="term" value="C:membrane"/>
    <property type="evidence" value="ECO:0007669"/>
    <property type="project" value="InterPro"/>
</dbReference>
<organism evidence="3 4">
    <name type="scientific">Faecalibacillus intestinalis</name>
    <dbReference type="NCBI Taxonomy" id="1982626"/>
    <lineage>
        <taxon>Bacteria</taxon>
        <taxon>Bacillati</taxon>
        <taxon>Bacillota</taxon>
        <taxon>Erysipelotrichia</taxon>
        <taxon>Erysipelotrichales</taxon>
        <taxon>Coprobacillaceae</taxon>
        <taxon>Faecalibacillus</taxon>
    </lineage>
</organism>
<evidence type="ECO:0000259" key="2">
    <source>
        <dbReference type="Pfam" id="PF01478"/>
    </source>
</evidence>
<sequence length="329" mass="38430">MMLVFIFGILIIGTYTDLKYGIIPNKLIFPCILVGIVCKIFSSISINLLSDIILASVISLILFYLKIWAGGDCKLYLAIILLMPNFIIESTFYGISYIVWIPILAFLIGYFYIIGDSFYQKIKQHKKNNNLHIKARNDFIRYIKYYVVIIFINYCVNNLSKYLNIQLNTWMYLLISLGLIYLFIKIGILEEKFFILFVIMMDIYIGIINLNSLFNLKQLLIWMTIIFSSLLKHFNNDYNYEEIVIEQLKPGMILSTTSSYIFFNDKLSKYKRISDETLRSRLTESDITQIKEVSSKRDYIKTITIMKKIPFALFISLSVIVVILKGVFI</sequence>
<feature type="transmembrane region" description="Helical" evidence="1">
    <location>
        <begin position="193"/>
        <end position="213"/>
    </location>
</feature>
<name>A0AAP2UEH0_9FIRM</name>
<accession>A0AAP2UEH0</accession>
<dbReference type="AlphaFoldDB" id="A0AAP2UEH0"/>
<gene>
    <name evidence="3" type="ORF">NE542_05605</name>
</gene>
<feature type="domain" description="Prepilin type IV endopeptidase peptidase" evidence="2">
    <location>
        <begin position="5"/>
        <end position="112"/>
    </location>
</feature>
<feature type="transmembrane region" description="Helical" evidence="1">
    <location>
        <begin position="99"/>
        <end position="119"/>
    </location>
</feature>
<evidence type="ECO:0000313" key="3">
    <source>
        <dbReference type="EMBL" id="MCQ5061314.1"/>
    </source>
</evidence>